<feature type="region of interest" description="Disordered" evidence="1">
    <location>
        <begin position="1"/>
        <end position="87"/>
    </location>
</feature>
<evidence type="ECO:0000313" key="4">
    <source>
        <dbReference type="Proteomes" id="UP001215598"/>
    </source>
</evidence>
<dbReference type="EMBL" id="JARKIB010000053">
    <property type="protein sequence ID" value="KAJ7754047.1"/>
    <property type="molecule type" value="Genomic_DNA"/>
</dbReference>
<protein>
    <submittedName>
        <fullName evidence="3">Uncharacterized protein</fullName>
    </submittedName>
</protein>
<evidence type="ECO:0000256" key="1">
    <source>
        <dbReference type="SAM" id="MobiDB-lite"/>
    </source>
</evidence>
<gene>
    <name evidence="3" type="ORF">B0H16DRAFT_1690614</name>
</gene>
<feature type="compositionally biased region" description="Basic and acidic residues" evidence="1">
    <location>
        <begin position="63"/>
        <end position="84"/>
    </location>
</feature>
<dbReference type="AlphaFoldDB" id="A0AAD7J327"/>
<proteinExistence type="predicted"/>
<sequence length="366" mass="39237">MCHKGTNEGKRWVLYGDKKGGGKGTERECACGDECEKGREEERSTEAAMGRETRTSCAKAAHAPREKEKKRGRQGNDTHGDHSWQTEQQGRLSLSALALGHETAAGLGLELEVGVGAHAGGVGAREDCSSTLPTPACTKYLGIHNPCLPPLIPLRTPHTPGIAAAFWKSHVQRMVSATGPSYNALLTTFLLTPLLALPLVFVPLYIPPRAPHLHPSRTTTPTGAAPWPQLTACPRFSASAPAGIVANSNIHNTFVCMQSKSPVGSLSRSADDIGFGFGCGRTCCKGLLECLCQWEENSAYGLGLDPALPSKVKYGGRSGVKRRWVNEKPVNETKVNLLEADIRGRAERTTPEISMPDARLETLLGN</sequence>
<feature type="compositionally biased region" description="Basic and acidic residues" evidence="1">
    <location>
        <begin position="1"/>
        <end position="54"/>
    </location>
</feature>
<accession>A0AAD7J327</accession>
<feature type="transmembrane region" description="Helical" evidence="2">
    <location>
        <begin position="182"/>
        <end position="206"/>
    </location>
</feature>
<evidence type="ECO:0000256" key="2">
    <source>
        <dbReference type="SAM" id="Phobius"/>
    </source>
</evidence>
<keyword evidence="2" id="KW-0812">Transmembrane</keyword>
<keyword evidence="2" id="KW-0472">Membrane</keyword>
<organism evidence="3 4">
    <name type="scientific">Mycena metata</name>
    <dbReference type="NCBI Taxonomy" id="1033252"/>
    <lineage>
        <taxon>Eukaryota</taxon>
        <taxon>Fungi</taxon>
        <taxon>Dikarya</taxon>
        <taxon>Basidiomycota</taxon>
        <taxon>Agaricomycotina</taxon>
        <taxon>Agaricomycetes</taxon>
        <taxon>Agaricomycetidae</taxon>
        <taxon>Agaricales</taxon>
        <taxon>Marasmiineae</taxon>
        <taxon>Mycenaceae</taxon>
        <taxon>Mycena</taxon>
    </lineage>
</organism>
<comment type="caution">
    <text evidence="3">The sequence shown here is derived from an EMBL/GenBank/DDBJ whole genome shotgun (WGS) entry which is preliminary data.</text>
</comment>
<reference evidence="3" key="1">
    <citation type="submission" date="2023-03" db="EMBL/GenBank/DDBJ databases">
        <title>Massive genome expansion in bonnet fungi (Mycena s.s.) driven by repeated elements and novel gene families across ecological guilds.</title>
        <authorList>
            <consortium name="Lawrence Berkeley National Laboratory"/>
            <person name="Harder C.B."/>
            <person name="Miyauchi S."/>
            <person name="Viragh M."/>
            <person name="Kuo A."/>
            <person name="Thoen E."/>
            <person name="Andreopoulos B."/>
            <person name="Lu D."/>
            <person name="Skrede I."/>
            <person name="Drula E."/>
            <person name="Henrissat B."/>
            <person name="Morin E."/>
            <person name="Kohler A."/>
            <person name="Barry K."/>
            <person name="LaButti K."/>
            <person name="Morin E."/>
            <person name="Salamov A."/>
            <person name="Lipzen A."/>
            <person name="Mereny Z."/>
            <person name="Hegedus B."/>
            <person name="Baldrian P."/>
            <person name="Stursova M."/>
            <person name="Weitz H."/>
            <person name="Taylor A."/>
            <person name="Grigoriev I.V."/>
            <person name="Nagy L.G."/>
            <person name="Martin F."/>
            <person name="Kauserud H."/>
        </authorList>
    </citation>
    <scope>NUCLEOTIDE SEQUENCE</scope>
    <source>
        <strain evidence="3">CBHHK182m</strain>
    </source>
</reference>
<keyword evidence="4" id="KW-1185">Reference proteome</keyword>
<evidence type="ECO:0000313" key="3">
    <source>
        <dbReference type="EMBL" id="KAJ7754047.1"/>
    </source>
</evidence>
<dbReference type="Proteomes" id="UP001215598">
    <property type="component" value="Unassembled WGS sequence"/>
</dbReference>
<keyword evidence="2" id="KW-1133">Transmembrane helix</keyword>
<name>A0AAD7J327_9AGAR</name>